<dbReference type="PANTHER" id="PTHR45732">
    <property type="entry name" value="ADP-RIBOSYLATION FACTOR-LIKE PROTEIN 8"/>
    <property type="match status" value="1"/>
</dbReference>
<proteinExistence type="inferred from homology"/>
<dbReference type="PRINTS" id="PR00328">
    <property type="entry name" value="SAR1GTPBP"/>
</dbReference>
<feature type="binding site" evidence="3">
    <location>
        <begin position="136"/>
        <end position="139"/>
    </location>
    <ligand>
        <name>GTP</name>
        <dbReference type="ChEBI" id="CHEBI:37565"/>
    </ligand>
</feature>
<feature type="binding site" evidence="4">
    <location>
        <position position="40"/>
    </location>
    <ligand>
        <name>Mg(2+)</name>
        <dbReference type="ChEBI" id="CHEBI:18420"/>
    </ligand>
</feature>
<dbReference type="SMART" id="SM00175">
    <property type="entry name" value="RAB"/>
    <property type="match status" value="1"/>
</dbReference>
<gene>
    <name evidence="6" type="ORF">LADA_0G07228G</name>
</gene>
<evidence type="ECO:0000256" key="2">
    <source>
        <dbReference type="ARBA" id="ARBA00023134"/>
    </source>
</evidence>
<dbReference type="Pfam" id="PF00025">
    <property type="entry name" value="Arf"/>
    <property type="match status" value="1"/>
</dbReference>
<keyword evidence="2 3" id="KW-0342">GTP-binding</keyword>
<dbReference type="AlphaFoldDB" id="A0A1G4JTI4"/>
<dbReference type="GO" id="GO:0046872">
    <property type="term" value="F:metal ion binding"/>
    <property type="evidence" value="ECO:0007669"/>
    <property type="project" value="UniProtKB-KW"/>
</dbReference>
<dbReference type="SUPFAM" id="SSF52540">
    <property type="entry name" value="P-loop containing nucleoside triphosphate hydrolases"/>
    <property type="match status" value="1"/>
</dbReference>
<reference evidence="7" key="1">
    <citation type="submission" date="2016-03" db="EMBL/GenBank/DDBJ databases">
        <authorList>
            <person name="Devillers H."/>
        </authorList>
    </citation>
    <scope>NUCLEOTIDE SEQUENCE [LARGE SCALE GENOMIC DNA]</scope>
</reference>
<dbReference type="PANTHER" id="PTHR45732:SF7">
    <property type="entry name" value="ADP-RIBOSYLATION FACTOR-LIKE PROTEIN 8"/>
    <property type="match status" value="1"/>
</dbReference>
<dbReference type="PROSITE" id="PS51417">
    <property type="entry name" value="ARF"/>
    <property type="match status" value="1"/>
</dbReference>
<dbReference type="EMBL" id="LT598457">
    <property type="protein sequence ID" value="SCU94209.1"/>
    <property type="molecule type" value="Genomic_DNA"/>
</dbReference>
<dbReference type="PROSITE" id="PS51419">
    <property type="entry name" value="RAB"/>
    <property type="match status" value="1"/>
</dbReference>
<feature type="binding site" evidence="3">
    <location>
        <position position="80"/>
    </location>
    <ligand>
        <name>GTP</name>
        <dbReference type="ChEBI" id="CHEBI:37565"/>
    </ligand>
</feature>
<keyword evidence="7" id="KW-1185">Reference proteome</keyword>
<name>A0A1G4JTI4_9SACH</name>
<comment type="similarity">
    <text evidence="5">Belongs to the small GTPase superfamily. Arf family.</text>
</comment>
<dbReference type="Proteomes" id="UP000190274">
    <property type="component" value="Chromosome G"/>
</dbReference>
<keyword evidence="4" id="KW-0460">Magnesium</keyword>
<dbReference type="STRING" id="1266660.A0A1G4JTI4"/>
<protein>
    <submittedName>
        <fullName evidence="6">LADA_0G07228g1_1</fullName>
    </submittedName>
</protein>
<evidence type="ECO:0000256" key="4">
    <source>
        <dbReference type="PIRSR" id="PIRSR606689-2"/>
    </source>
</evidence>
<dbReference type="GO" id="GO:0003924">
    <property type="term" value="F:GTPase activity"/>
    <property type="evidence" value="ECO:0007669"/>
    <property type="project" value="InterPro"/>
</dbReference>
<dbReference type="NCBIfam" id="TIGR00231">
    <property type="entry name" value="small_GTP"/>
    <property type="match status" value="1"/>
</dbReference>
<evidence type="ECO:0000256" key="5">
    <source>
        <dbReference type="RuleBase" id="RU003925"/>
    </source>
</evidence>
<dbReference type="InterPro" id="IPR006689">
    <property type="entry name" value="Small_GTPase_ARF/SAR"/>
</dbReference>
<evidence type="ECO:0000256" key="3">
    <source>
        <dbReference type="PIRSR" id="PIRSR606689-1"/>
    </source>
</evidence>
<dbReference type="SMART" id="SM00178">
    <property type="entry name" value="SAR"/>
    <property type="match status" value="1"/>
</dbReference>
<dbReference type="OrthoDB" id="2011769at2759"/>
<keyword evidence="1 3" id="KW-0547">Nucleotide-binding</keyword>
<sequence length="252" mass="29110">MLGVEWLKQWATTWWHFLFSLFYQKELNIVIVGLQNSGKTSLTSALLSKPFEENTIPTLGMQMEQFHLGLNMVRVFDLAGQARFHHMWKTYLLRADLVIFVLDLSDITNWQEVKQKLHETICDTNHDGIPMLIVGNKIDLLTALEPTNLVNGRKAPKKNATDQSALEQWKSMAPLLRNYEYDDIPTYQLDESNLYVLRNVETLSKELGLDLKNGILYTPDSQIYLDRDLAVFTISCKNGDYVQDIVDWIVQL</sequence>
<evidence type="ECO:0000313" key="7">
    <source>
        <dbReference type="Proteomes" id="UP000190274"/>
    </source>
</evidence>
<dbReference type="Gene3D" id="3.40.50.300">
    <property type="entry name" value="P-loop containing nucleotide triphosphate hydrolases"/>
    <property type="match status" value="1"/>
</dbReference>
<dbReference type="SMART" id="SM00173">
    <property type="entry name" value="RAS"/>
    <property type="match status" value="1"/>
</dbReference>
<dbReference type="GO" id="GO:0005525">
    <property type="term" value="F:GTP binding"/>
    <property type="evidence" value="ECO:0007669"/>
    <property type="project" value="UniProtKB-KW"/>
</dbReference>
<evidence type="ECO:0000256" key="1">
    <source>
        <dbReference type="ARBA" id="ARBA00022741"/>
    </source>
</evidence>
<dbReference type="GO" id="GO:0098852">
    <property type="term" value="C:lytic vacuole membrane"/>
    <property type="evidence" value="ECO:0007669"/>
    <property type="project" value="TreeGrafter"/>
</dbReference>
<dbReference type="InterPro" id="IPR027417">
    <property type="entry name" value="P-loop_NTPase"/>
</dbReference>
<evidence type="ECO:0000313" key="6">
    <source>
        <dbReference type="EMBL" id="SCU94209.1"/>
    </source>
</evidence>
<dbReference type="InterPro" id="IPR005225">
    <property type="entry name" value="Small_GTP-bd"/>
</dbReference>
<organism evidence="6 7">
    <name type="scientific">Lachancea dasiensis</name>
    <dbReference type="NCBI Taxonomy" id="1072105"/>
    <lineage>
        <taxon>Eukaryota</taxon>
        <taxon>Fungi</taxon>
        <taxon>Dikarya</taxon>
        <taxon>Ascomycota</taxon>
        <taxon>Saccharomycotina</taxon>
        <taxon>Saccharomycetes</taxon>
        <taxon>Saccharomycetales</taxon>
        <taxon>Saccharomycetaceae</taxon>
        <taxon>Lachancea</taxon>
    </lineage>
</organism>
<keyword evidence="4" id="KW-0479">Metal-binding</keyword>
<dbReference type="SMART" id="SM00177">
    <property type="entry name" value="ARF"/>
    <property type="match status" value="1"/>
</dbReference>
<accession>A0A1G4JTI4</accession>
<feature type="binding site" evidence="3">
    <location>
        <begin position="33"/>
        <end position="40"/>
    </location>
    <ligand>
        <name>GTP</name>
        <dbReference type="ChEBI" id="CHEBI:37565"/>
    </ligand>
</feature>
<feature type="binding site" evidence="4">
    <location>
        <position position="58"/>
    </location>
    <ligand>
        <name>Mg(2+)</name>
        <dbReference type="ChEBI" id="CHEBI:18420"/>
    </ligand>
</feature>